<dbReference type="EMBL" id="JACIFO010000001">
    <property type="protein sequence ID" value="MBB4117778.1"/>
    <property type="molecule type" value="Genomic_DNA"/>
</dbReference>
<gene>
    <name evidence="1" type="ORF">GGR32_000050</name>
</gene>
<evidence type="ECO:0000313" key="1">
    <source>
        <dbReference type="EMBL" id="MBB4117778.1"/>
    </source>
</evidence>
<dbReference type="Proteomes" id="UP000553034">
    <property type="component" value="Unassembled WGS sequence"/>
</dbReference>
<keyword evidence="2" id="KW-1185">Reference proteome</keyword>
<comment type="caution">
    <text evidence="1">The sequence shown here is derived from an EMBL/GenBank/DDBJ whole genome shotgun (WGS) entry which is preliminary data.</text>
</comment>
<sequence>MENLSLIDNEFLRQFEVEKGKEKIILEYVRQERKIFLTKLKFNSELISDSEVNIFLGAVFNKIREYRLRIVPTSPEVAKFFRKNKNTYKDLIPIGISI</sequence>
<evidence type="ECO:0000313" key="2">
    <source>
        <dbReference type="Proteomes" id="UP000553034"/>
    </source>
</evidence>
<dbReference type="AlphaFoldDB" id="A0A840EHY4"/>
<proteinExistence type="predicted"/>
<dbReference type="Gene3D" id="3.40.630.30">
    <property type="match status" value="1"/>
</dbReference>
<name>A0A840EHY4_9FLAO</name>
<protein>
    <recommendedName>
        <fullName evidence="3">N-acetyltransferase domain-containing protein</fullName>
    </recommendedName>
</protein>
<accession>A0A840EHY4</accession>
<organism evidence="1 2">
    <name type="scientific">Mesonia hippocampi</name>
    <dbReference type="NCBI Taxonomy" id="1628250"/>
    <lineage>
        <taxon>Bacteria</taxon>
        <taxon>Pseudomonadati</taxon>
        <taxon>Bacteroidota</taxon>
        <taxon>Flavobacteriia</taxon>
        <taxon>Flavobacteriales</taxon>
        <taxon>Flavobacteriaceae</taxon>
        <taxon>Mesonia</taxon>
    </lineage>
</organism>
<reference evidence="1 2" key="1">
    <citation type="submission" date="2020-08" db="EMBL/GenBank/DDBJ databases">
        <title>Genomic Encyclopedia of Type Strains, Phase IV (KMG-IV): sequencing the most valuable type-strain genomes for metagenomic binning, comparative biology and taxonomic classification.</title>
        <authorList>
            <person name="Goeker M."/>
        </authorList>
    </citation>
    <scope>NUCLEOTIDE SEQUENCE [LARGE SCALE GENOMIC DNA]</scope>
    <source>
        <strain evidence="1 2">DSM 29568</strain>
    </source>
</reference>
<dbReference type="RefSeq" id="WP_183475439.1">
    <property type="nucleotide sequence ID" value="NZ_JACIFO010000001.1"/>
</dbReference>
<evidence type="ECO:0008006" key="3">
    <source>
        <dbReference type="Google" id="ProtNLM"/>
    </source>
</evidence>